<dbReference type="CDD" id="cd08440">
    <property type="entry name" value="PBP2_LTTR_like_4"/>
    <property type="match status" value="1"/>
</dbReference>
<dbReference type="EMBL" id="BAABGJ010000002">
    <property type="protein sequence ID" value="GAA4330685.1"/>
    <property type="molecule type" value="Genomic_DNA"/>
</dbReference>
<dbReference type="PRINTS" id="PR00039">
    <property type="entry name" value="HTHLYSR"/>
</dbReference>
<evidence type="ECO:0000256" key="2">
    <source>
        <dbReference type="ARBA" id="ARBA00023015"/>
    </source>
</evidence>
<evidence type="ECO:0000256" key="3">
    <source>
        <dbReference type="ARBA" id="ARBA00023125"/>
    </source>
</evidence>
<comment type="caution">
    <text evidence="6">The sequence shown here is derived from an EMBL/GenBank/DDBJ whole genome shotgun (WGS) entry which is preliminary data.</text>
</comment>
<dbReference type="Proteomes" id="UP001500975">
    <property type="component" value="Unassembled WGS sequence"/>
</dbReference>
<proteinExistence type="inferred from homology"/>
<evidence type="ECO:0000259" key="5">
    <source>
        <dbReference type="PROSITE" id="PS50931"/>
    </source>
</evidence>
<dbReference type="InterPro" id="IPR036390">
    <property type="entry name" value="WH_DNA-bd_sf"/>
</dbReference>
<keyword evidence="4" id="KW-0804">Transcription</keyword>
<organism evidence="6 7">
    <name type="scientific">Variovorax defluvii</name>
    <dbReference type="NCBI Taxonomy" id="913761"/>
    <lineage>
        <taxon>Bacteria</taxon>
        <taxon>Pseudomonadati</taxon>
        <taxon>Pseudomonadota</taxon>
        <taxon>Betaproteobacteria</taxon>
        <taxon>Burkholderiales</taxon>
        <taxon>Comamonadaceae</taxon>
        <taxon>Variovorax</taxon>
    </lineage>
</organism>
<dbReference type="Pfam" id="PF03466">
    <property type="entry name" value="LysR_substrate"/>
    <property type="match status" value="1"/>
</dbReference>
<keyword evidence="7" id="KW-1185">Reference proteome</keyword>
<dbReference type="Gene3D" id="1.10.10.10">
    <property type="entry name" value="Winged helix-like DNA-binding domain superfamily/Winged helix DNA-binding domain"/>
    <property type="match status" value="1"/>
</dbReference>
<sequence>MRINYSKGLAMNRTAIPDLSSRELQAICTIAECGSFMAASLTLEVSQPALTRTVQRVEQALGLELFRRTTRRMEITPAGEEFIALANRVLNDLRISYESMREVSDEQRGQVIVSSVMSVAYAHLPAIVSKYHAARPGVEIELREGVHGTVLEDVRSGVADLGITYTDEVPSELASIPLSSEAFHVVVPRKHPLAKKAGFTLGELTEFALVSLPREAQTRRFIDGLASAAGLTLQHAVTVRQFATIMQCVQAGVGIALVPGGAIPSALSAGLVSLPMTEPAVTRALGVVMLRDRGLTPSAQGFLSQLQGDWSSSR</sequence>
<dbReference type="InterPro" id="IPR050950">
    <property type="entry name" value="HTH-type_LysR_regulators"/>
</dbReference>
<gene>
    <name evidence="6" type="ORF">GCM10023165_04550</name>
</gene>
<name>A0ABP8GW81_9BURK</name>
<evidence type="ECO:0000313" key="7">
    <source>
        <dbReference type="Proteomes" id="UP001500975"/>
    </source>
</evidence>
<comment type="similarity">
    <text evidence="1">Belongs to the LysR transcriptional regulatory family.</text>
</comment>
<reference evidence="7" key="1">
    <citation type="journal article" date="2019" name="Int. J. Syst. Evol. Microbiol.">
        <title>The Global Catalogue of Microorganisms (GCM) 10K type strain sequencing project: providing services to taxonomists for standard genome sequencing and annotation.</title>
        <authorList>
            <consortium name="The Broad Institute Genomics Platform"/>
            <consortium name="The Broad Institute Genome Sequencing Center for Infectious Disease"/>
            <person name="Wu L."/>
            <person name="Ma J."/>
        </authorList>
    </citation>
    <scope>NUCLEOTIDE SEQUENCE [LARGE SCALE GENOMIC DNA]</scope>
    <source>
        <strain evidence="7">JCM 17804</strain>
    </source>
</reference>
<dbReference type="SUPFAM" id="SSF46785">
    <property type="entry name" value="Winged helix' DNA-binding domain"/>
    <property type="match status" value="1"/>
</dbReference>
<dbReference type="PROSITE" id="PS50931">
    <property type="entry name" value="HTH_LYSR"/>
    <property type="match status" value="1"/>
</dbReference>
<evidence type="ECO:0000313" key="6">
    <source>
        <dbReference type="EMBL" id="GAA4330685.1"/>
    </source>
</evidence>
<dbReference type="PANTHER" id="PTHR30419">
    <property type="entry name" value="HTH-TYPE TRANSCRIPTIONAL REGULATOR YBHD"/>
    <property type="match status" value="1"/>
</dbReference>
<protein>
    <submittedName>
        <fullName evidence="6">LysR family transcriptional regulator</fullName>
    </submittedName>
</protein>
<dbReference type="InterPro" id="IPR036388">
    <property type="entry name" value="WH-like_DNA-bd_sf"/>
</dbReference>
<dbReference type="Gene3D" id="3.40.190.290">
    <property type="match status" value="1"/>
</dbReference>
<dbReference type="InterPro" id="IPR005119">
    <property type="entry name" value="LysR_subst-bd"/>
</dbReference>
<evidence type="ECO:0000256" key="1">
    <source>
        <dbReference type="ARBA" id="ARBA00009437"/>
    </source>
</evidence>
<dbReference type="SUPFAM" id="SSF53850">
    <property type="entry name" value="Periplasmic binding protein-like II"/>
    <property type="match status" value="1"/>
</dbReference>
<accession>A0ABP8GW81</accession>
<keyword evidence="3" id="KW-0238">DNA-binding</keyword>
<dbReference type="PANTHER" id="PTHR30419:SF8">
    <property type="entry name" value="NITROGEN ASSIMILATION TRANSCRIPTIONAL ACTIVATOR-RELATED"/>
    <property type="match status" value="1"/>
</dbReference>
<evidence type="ECO:0000256" key="4">
    <source>
        <dbReference type="ARBA" id="ARBA00023163"/>
    </source>
</evidence>
<keyword evidence="2" id="KW-0805">Transcription regulation</keyword>
<dbReference type="Pfam" id="PF00126">
    <property type="entry name" value="HTH_1"/>
    <property type="match status" value="1"/>
</dbReference>
<dbReference type="InterPro" id="IPR000847">
    <property type="entry name" value="LysR_HTH_N"/>
</dbReference>
<feature type="domain" description="HTH lysR-type" evidence="5">
    <location>
        <begin position="19"/>
        <end position="76"/>
    </location>
</feature>